<protein>
    <submittedName>
        <fullName evidence="1">Uncharacterized protein</fullName>
    </submittedName>
</protein>
<comment type="caution">
    <text evidence="1">The sequence shown here is derived from an EMBL/GenBank/DDBJ whole genome shotgun (WGS) entry which is preliminary data.</text>
</comment>
<proteinExistence type="predicted"/>
<gene>
    <name evidence="1" type="ORF">LLT6_15580</name>
</gene>
<organism evidence="1 2">
    <name type="scientific">Lactococcus cremoris subsp. cremoris TIFN6</name>
    <dbReference type="NCBI Taxonomy" id="1234876"/>
    <lineage>
        <taxon>Bacteria</taxon>
        <taxon>Bacillati</taxon>
        <taxon>Bacillota</taxon>
        <taxon>Bacilli</taxon>
        <taxon>Lactobacillales</taxon>
        <taxon>Streptococcaceae</taxon>
        <taxon>Lactococcus</taxon>
        <taxon>Lactococcus cremoris subsp. cremoris</taxon>
    </lineage>
</organism>
<accession>T0TCQ7</accession>
<dbReference type="Proteomes" id="UP000015854">
    <property type="component" value="Unassembled WGS sequence"/>
</dbReference>
<name>T0TCQ7_LACLC</name>
<sequence length="53" mass="5942">MPNISNGVIKNTEIRARKNDIIGVYFLNKKTAETTLGGFTFVKKVIKIKSRTS</sequence>
<dbReference type="AlphaFoldDB" id="T0TCQ7"/>
<dbReference type="EMBL" id="ATBB01000747">
    <property type="protein sequence ID" value="EQC53528.1"/>
    <property type="molecule type" value="Genomic_DNA"/>
</dbReference>
<reference evidence="1 2" key="1">
    <citation type="journal article" date="2013" name="ISME J.">
        <title>Multifactorial diversity sustains microbial community stability.</title>
        <authorList>
            <person name="Erkus O."/>
            <person name="de Jager V.C."/>
            <person name="Spus M."/>
            <person name="van Alen-Boerrigter I.J."/>
            <person name="van Rijswijck I.M."/>
            <person name="Hazelwood L."/>
            <person name="Janssen P.W."/>
            <person name="van Hijum S.A."/>
            <person name="Kleerebezem M."/>
            <person name="Smid E.J."/>
        </authorList>
    </citation>
    <scope>NUCLEOTIDE SEQUENCE [LARGE SCALE GENOMIC DNA]</scope>
    <source>
        <strain evidence="1 2">TIFN6</strain>
    </source>
</reference>
<evidence type="ECO:0000313" key="2">
    <source>
        <dbReference type="Proteomes" id="UP000015854"/>
    </source>
</evidence>
<evidence type="ECO:0000313" key="1">
    <source>
        <dbReference type="EMBL" id="EQC53528.1"/>
    </source>
</evidence>